<evidence type="ECO:0000256" key="1">
    <source>
        <dbReference type="SAM" id="Coils"/>
    </source>
</evidence>
<reference evidence="2" key="3">
    <citation type="submission" date="2023-06" db="EMBL/GenBank/DDBJ databases">
        <authorList>
            <person name="Sun Q."/>
            <person name="Zhou Y."/>
        </authorList>
    </citation>
    <scope>NUCLEOTIDE SEQUENCE</scope>
    <source>
        <strain evidence="2">CGMCC 1.10859</strain>
    </source>
</reference>
<dbReference type="EMBL" id="BNAB01000007">
    <property type="protein sequence ID" value="GHE01796.1"/>
    <property type="molecule type" value="Genomic_DNA"/>
</dbReference>
<keyword evidence="4" id="KW-1185">Reference proteome</keyword>
<sequence>MADARLVDLHRLARMALEVDLAELRAAARRKEASLAALETLSQPAQATSDLSPVAVGLAALRYQRWADLRRAELNTRLAKQTAEWMEARDKAAHAFGRTEALSRLAARNAPRKPRD</sequence>
<reference evidence="2" key="1">
    <citation type="journal article" date="2014" name="Int. J. Syst. Evol. Microbiol.">
        <title>Complete genome sequence of Corynebacterium casei LMG S-19264T (=DSM 44701T), isolated from a smear-ripened cheese.</title>
        <authorList>
            <consortium name="US DOE Joint Genome Institute (JGI-PGF)"/>
            <person name="Walter F."/>
            <person name="Albersmeier A."/>
            <person name="Kalinowski J."/>
            <person name="Ruckert C."/>
        </authorList>
    </citation>
    <scope>NUCLEOTIDE SEQUENCE</scope>
    <source>
        <strain evidence="2">CGMCC 1.10859</strain>
    </source>
</reference>
<evidence type="ECO:0000313" key="2">
    <source>
        <dbReference type="EMBL" id="GHE01796.1"/>
    </source>
</evidence>
<comment type="caution">
    <text evidence="2">The sequence shown here is derived from an EMBL/GenBank/DDBJ whole genome shotgun (WGS) entry which is preliminary data.</text>
</comment>
<reference evidence="3 4" key="2">
    <citation type="submission" date="2016-10" db="EMBL/GenBank/DDBJ databases">
        <authorList>
            <person name="Varghese N."/>
            <person name="Submissions S."/>
        </authorList>
    </citation>
    <scope>NUCLEOTIDE SEQUENCE [LARGE SCALE GENOMIC DNA]</scope>
    <source>
        <strain evidence="3 4">DSM 24802</strain>
    </source>
</reference>
<organism evidence="2 5">
    <name type="scientific">Allgaiera indica</name>
    <dbReference type="NCBI Taxonomy" id="765699"/>
    <lineage>
        <taxon>Bacteria</taxon>
        <taxon>Pseudomonadati</taxon>
        <taxon>Pseudomonadota</taxon>
        <taxon>Alphaproteobacteria</taxon>
        <taxon>Rhodobacterales</taxon>
        <taxon>Paracoccaceae</taxon>
        <taxon>Allgaiera</taxon>
    </lineage>
</organism>
<evidence type="ECO:0000313" key="3">
    <source>
        <dbReference type="EMBL" id="SDW92884.1"/>
    </source>
</evidence>
<gene>
    <name evidence="2" type="ORF">GCM10008024_19000</name>
    <name evidence="3" type="ORF">SAMN05444006_10846</name>
</gene>
<protein>
    <submittedName>
        <fullName evidence="2">Uncharacterized protein</fullName>
    </submittedName>
</protein>
<dbReference type="Proteomes" id="UP000199541">
    <property type="component" value="Unassembled WGS sequence"/>
</dbReference>
<evidence type="ECO:0000313" key="4">
    <source>
        <dbReference type="Proteomes" id="UP000199541"/>
    </source>
</evidence>
<dbReference type="EMBL" id="FNOB01000008">
    <property type="protein sequence ID" value="SDW92884.1"/>
    <property type="molecule type" value="Genomic_DNA"/>
</dbReference>
<dbReference type="Proteomes" id="UP000634647">
    <property type="component" value="Unassembled WGS sequence"/>
</dbReference>
<feature type="coiled-coil region" evidence="1">
    <location>
        <begin position="14"/>
        <end position="41"/>
    </location>
</feature>
<accession>A0AAN4URC4</accession>
<dbReference type="AlphaFoldDB" id="A0AAN4URC4"/>
<keyword evidence="1" id="KW-0175">Coiled coil</keyword>
<evidence type="ECO:0000313" key="5">
    <source>
        <dbReference type="Proteomes" id="UP000634647"/>
    </source>
</evidence>
<proteinExistence type="predicted"/>
<name>A0AAN4URC4_9RHOB</name>
<dbReference type="RefSeq" id="WP_035844731.1">
    <property type="nucleotide sequence ID" value="NZ_BNAB01000007.1"/>
</dbReference>